<evidence type="ECO:0000256" key="1">
    <source>
        <dbReference type="SAM" id="Phobius"/>
    </source>
</evidence>
<proteinExistence type="predicted"/>
<protein>
    <submittedName>
        <fullName evidence="2">SoxR reducing system RseC family protein</fullName>
    </submittedName>
</protein>
<reference evidence="2" key="1">
    <citation type="submission" date="2022-03" db="EMBL/GenBank/DDBJ databases">
        <title>Description of Abyssus ytuae gen. nov., sp. nov., a novel member of the family Flavobacteriaceae isolated from the sediment of Mariana Trench.</title>
        <authorList>
            <person name="Zhang J."/>
            <person name="Xu X."/>
        </authorList>
    </citation>
    <scope>NUCLEOTIDE SEQUENCE</scope>
    <source>
        <strain evidence="2">MT3330</strain>
    </source>
</reference>
<dbReference type="AlphaFoldDB" id="A0A9E6ZNF9"/>
<dbReference type="RefSeq" id="WP_255843082.1">
    <property type="nucleotide sequence ID" value="NZ_CP094358.1"/>
</dbReference>
<keyword evidence="1" id="KW-0472">Membrane</keyword>
<keyword evidence="1" id="KW-0812">Transmembrane</keyword>
<keyword evidence="3" id="KW-1185">Reference proteome</keyword>
<feature type="transmembrane region" description="Helical" evidence="1">
    <location>
        <begin position="107"/>
        <end position="127"/>
    </location>
</feature>
<accession>A0A9E6ZNF9</accession>
<organism evidence="2 3">
    <name type="scientific">Abyssalbus ytuae</name>
    <dbReference type="NCBI Taxonomy" id="2926907"/>
    <lineage>
        <taxon>Bacteria</taxon>
        <taxon>Pseudomonadati</taxon>
        <taxon>Bacteroidota</taxon>
        <taxon>Flavobacteriia</taxon>
        <taxon>Flavobacteriales</taxon>
        <taxon>Flavobacteriaceae</taxon>
        <taxon>Abyssalbus</taxon>
    </lineage>
</organism>
<dbReference type="Pfam" id="PF04246">
    <property type="entry name" value="RseC_MucC"/>
    <property type="match status" value="1"/>
</dbReference>
<dbReference type="KEGG" id="fbm:MQE35_17655"/>
<dbReference type="Proteomes" id="UP000831290">
    <property type="component" value="Chromosome"/>
</dbReference>
<gene>
    <name evidence="2" type="ORF">MQE35_17655</name>
</gene>
<sequence>MTPAQSNSDVFVHSGVISKIRGNSVIVSLKENVHCESCRAKGVCGVSDSGSKQIEVFNSNDSFMLNENVNIILKKELGFKAVVWAYIIPFFLLFVVMIISSKYYEEWVAGLLALGVLIPYYFVLYFLKDSFRKVFNASIKKT</sequence>
<name>A0A9E6ZNF9_9FLAO</name>
<evidence type="ECO:0000313" key="2">
    <source>
        <dbReference type="EMBL" id="UOB17550.1"/>
    </source>
</evidence>
<dbReference type="EMBL" id="CP094358">
    <property type="protein sequence ID" value="UOB17550.1"/>
    <property type="molecule type" value="Genomic_DNA"/>
</dbReference>
<keyword evidence="1" id="KW-1133">Transmembrane helix</keyword>
<feature type="transmembrane region" description="Helical" evidence="1">
    <location>
        <begin position="81"/>
        <end position="101"/>
    </location>
</feature>
<evidence type="ECO:0000313" key="3">
    <source>
        <dbReference type="Proteomes" id="UP000831290"/>
    </source>
</evidence>